<evidence type="ECO:0000256" key="1">
    <source>
        <dbReference type="ARBA" id="ARBA00004323"/>
    </source>
</evidence>
<gene>
    <name evidence="10" type="primary">LOC105264500</name>
</gene>
<evidence type="ECO:0000256" key="2">
    <source>
        <dbReference type="ARBA" id="ARBA00022692"/>
    </source>
</evidence>
<keyword evidence="3" id="KW-0735">Signal-anchor</keyword>
<protein>
    <submittedName>
        <fullName evidence="10">Glycosyltransferase-like protein LARGE1 isoform X1</fullName>
    </submittedName>
</protein>
<accession>A0A9R1SZ69</accession>
<evidence type="ECO:0000256" key="3">
    <source>
        <dbReference type="ARBA" id="ARBA00022968"/>
    </source>
</evidence>
<dbReference type="GeneID" id="105264500"/>
<sequence length="690" mass="80548">MLPKISRHVRRMAMPRSWLKRFAVLITVLIIISVYIFNGQLIEKKTPTSITIITPKTTTIDTFQLSKADFVGANLRKNCDPIHIALVCAGSNASQSLTTVVKSIMFYRSRPLHFHLLVDEISKNSLETLFKTWNLPQVNVSFYPVEPWVPRVSWIPNKHYSGVYGLLKLILPEALSEDYVLVLDTDVTILTDLSSLWDLLNQFNSLHMLGLAENQSDWYKKNLATGQRPWPAVGRGYNTGIMLMNLKALRINNFHDLWVDSANEVLQNISNFTSLADQDVINAVIKKYPHVIYTLDCTWNVQLSDHTLSERCYMDTEKMKILHWNSPRKQEVRNKYSSDFNRMHRVFLEMDGNLLRRQLFHCNPVQTSDNVNRTEACRKFTMAATVVYRTHPFFLAYEYNTHSTTDLTLVTQCSADRISLLDELCKRWRGTISIAVYLTDAELQYFLDFIHNSDTLRRRRNIAYHIVYKEGEYYPVNYLRNIAISRVSTPYIFQVDVDFLPQVDLYENLQLYMMKLNLTEVDKTALIVAAFETQRYRFTFPTNKDELLKYLNYGILYTFRYHVWTRGHAATNYNLWKVAVDPYEVTWEPDFEPYIVVSKSTPLYDQRFIGFGWNKVSYITHLTALGYKYVVLPNVFIIHRPHGPSADIGKFRTDPLYRRCLKRLKDEFIDELITNYGTAAISRIKKMTKA</sequence>
<organism evidence="9 10">
    <name type="scientific">Fopius arisanus</name>
    <dbReference type="NCBI Taxonomy" id="64838"/>
    <lineage>
        <taxon>Eukaryota</taxon>
        <taxon>Metazoa</taxon>
        <taxon>Ecdysozoa</taxon>
        <taxon>Arthropoda</taxon>
        <taxon>Hexapoda</taxon>
        <taxon>Insecta</taxon>
        <taxon>Pterygota</taxon>
        <taxon>Neoptera</taxon>
        <taxon>Endopterygota</taxon>
        <taxon>Hymenoptera</taxon>
        <taxon>Apocrita</taxon>
        <taxon>Ichneumonoidea</taxon>
        <taxon>Braconidae</taxon>
        <taxon>Opiinae</taxon>
        <taxon>Fopius</taxon>
    </lineage>
</organism>
<keyword evidence="7" id="KW-0325">Glycoprotein</keyword>
<dbReference type="InterPro" id="IPR002495">
    <property type="entry name" value="Glyco_trans_8"/>
</dbReference>
<evidence type="ECO:0000313" key="9">
    <source>
        <dbReference type="Proteomes" id="UP000694866"/>
    </source>
</evidence>
<dbReference type="GO" id="GO:0000139">
    <property type="term" value="C:Golgi membrane"/>
    <property type="evidence" value="ECO:0007669"/>
    <property type="project" value="UniProtKB-SubCell"/>
</dbReference>
<evidence type="ECO:0000256" key="4">
    <source>
        <dbReference type="ARBA" id="ARBA00022989"/>
    </source>
</evidence>
<evidence type="ECO:0000256" key="8">
    <source>
        <dbReference type="SAM" id="Phobius"/>
    </source>
</evidence>
<dbReference type="GO" id="GO:0035269">
    <property type="term" value="P:protein O-linked glycosylation via mannose"/>
    <property type="evidence" value="ECO:0007669"/>
    <property type="project" value="TreeGrafter"/>
</dbReference>
<dbReference type="PANTHER" id="PTHR12270">
    <property type="entry name" value="GLYCOSYLTRANSFERASE-RELATED"/>
    <property type="match status" value="1"/>
</dbReference>
<evidence type="ECO:0000256" key="5">
    <source>
        <dbReference type="ARBA" id="ARBA00023034"/>
    </source>
</evidence>
<keyword evidence="4 8" id="KW-1133">Transmembrane helix</keyword>
<evidence type="ECO:0000313" key="10">
    <source>
        <dbReference type="RefSeq" id="XP_011299720.1"/>
    </source>
</evidence>
<dbReference type="AlphaFoldDB" id="A0A9R1SZ69"/>
<dbReference type="Gene3D" id="3.90.550.10">
    <property type="entry name" value="Spore Coat Polysaccharide Biosynthesis Protein SpsA, Chain A"/>
    <property type="match status" value="2"/>
</dbReference>
<dbReference type="Proteomes" id="UP000694866">
    <property type="component" value="Unplaced"/>
</dbReference>
<dbReference type="FunFam" id="3.90.550.10:FF:000016">
    <property type="entry name" value="LARGE xylosyl- and glucuronyltransferase 2"/>
    <property type="match status" value="1"/>
</dbReference>
<comment type="subcellular location">
    <subcellularLocation>
        <location evidence="1">Golgi apparatus membrane</location>
        <topology evidence="1">Single-pass type II membrane protein</topology>
    </subcellularLocation>
</comment>
<evidence type="ECO:0000256" key="6">
    <source>
        <dbReference type="ARBA" id="ARBA00023136"/>
    </source>
</evidence>
<dbReference type="GO" id="GO:0042285">
    <property type="term" value="F:xylosyltransferase activity"/>
    <property type="evidence" value="ECO:0007669"/>
    <property type="project" value="TreeGrafter"/>
</dbReference>
<name>A0A9R1SZ69_9HYME</name>
<dbReference type="Pfam" id="PF01501">
    <property type="entry name" value="Glyco_transf_8"/>
    <property type="match status" value="1"/>
</dbReference>
<dbReference type="SUPFAM" id="SSF53448">
    <property type="entry name" value="Nucleotide-diphospho-sugar transferases"/>
    <property type="match status" value="1"/>
</dbReference>
<proteinExistence type="predicted"/>
<keyword evidence="5" id="KW-0333">Golgi apparatus</keyword>
<dbReference type="OrthoDB" id="411524at2759"/>
<feature type="transmembrane region" description="Helical" evidence="8">
    <location>
        <begin position="21"/>
        <end position="38"/>
    </location>
</feature>
<keyword evidence="6 8" id="KW-0472">Membrane</keyword>
<evidence type="ECO:0000256" key="7">
    <source>
        <dbReference type="ARBA" id="ARBA00023180"/>
    </source>
</evidence>
<keyword evidence="9" id="KW-1185">Reference proteome</keyword>
<dbReference type="PANTHER" id="PTHR12270:SF25">
    <property type="entry name" value="GLYCOSYLTRANSFERASE-LIKE PROTEIN LARGE"/>
    <property type="match status" value="1"/>
</dbReference>
<keyword evidence="2 8" id="KW-0812">Transmembrane</keyword>
<dbReference type="GO" id="GO:0015020">
    <property type="term" value="F:glucuronosyltransferase activity"/>
    <property type="evidence" value="ECO:0007669"/>
    <property type="project" value="TreeGrafter"/>
</dbReference>
<dbReference type="InterPro" id="IPR029044">
    <property type="entry name" value="Nucleotide-diphossugar_trans"/>
</dbReference>
<dbReference type="KEGG" id="fas:105264500"/>
<dbReference type="RefSeq" id="XP_011299720.1">
    <property type="nucleotide sequence ID" value="XM_011301418.1"/>
</dbReference>
<reference evidence="10" key="1">
    <citation type="submission" date="2025-08" db="UniProtKB">
        <authorList>
            <consortium name="RefSeq"/>
        </authorList>
    </citation>
    <scope>IDENTIFICATION</scope>
    <source>
        <strain evidence="10">USDA-PBARC FA_bdor</strain>
        <tissue evidence="10">Whole organism</tissue>
    </source>
</reference>
<dbReference type="InterPro" id="IPR051292">
    <property type="entry name" value="Xyl/GlcA_transferase"/>
</dbReference>
<dbReference type="Pfam" id="PF13896">
    <property type="entry name" value="Glyco_transf_49"/>
    <property type="match status" value="1"/>
</dbReference>